<organism evidence="1 2">
    <name type="scientific">Prorocentrum cordatum</name>
    <dbReference type="NCBI Taxonomy" id="2364126"/>
    <lineage>
        <taxon>Eukaryota</taxon>
        <taxon>Sar</taxon>
        <taxon>Alveolata</taxon>
        <taxon>Dinophyceae</taxon>
        <taxon>Prorocentrales</taxon>
        <taxon>Prorocentraceae</taxon>
        <taxon>Prorocentrum</taxon>
    </lineage>
</organism>
<reference evidence="1" key="1">
    <citation type="submission" date="2023-10" db="EMBL/GenBank/DDBJ databases">
        <authorList>
            <person name="Chen Y."/>
            <person name="Shah S."/>
            <person name="Dougan E. K."/>
            <person name="Thang M."/>
            <person name="Chan C."/>
        </authorList>
    </citation>
    <scope>NUCLEOTIDE SEQUENCE [LARGE SCALE GENOMIC DNA]</scope>
</reference>
<dbReference type="Proteomes" id="UP001189429">
    <property type="component" value="Unassembled WGS sequence"/>
</dbReference>
<sequence>GLASLRELVGSESLSQRYFFVSALRSLRPELELIAHDDACHLHRFSSAARESHSAHAAAIAPPRLKRCVDDFHATGHADAWCLANCHPQNPSLAHLVQGFRSSACEFTFTWLSQCNETGP</sequence>
<dbReference type="EMBL" id="CAUYUJ010022168">
    <property type="protein sequence ID" value="CAK0909267.1"/>
    <property type="molecule type" value="Genomic_DNA"/>
</dbReference>
<evidence type="ECO:0000313" key="2">
    <source>
        <dbReference type="Proteomes" id="UP001189429"/>
    </source>
</evidence>
<gene>
    <name evidence="1" type="ORF">PCOR1329_LOCUS83721</name>
</gene>
<feature type="non-terminal residue" evidence="1">
    <location>
        <position position="1"/>
    </location>
</feature>
<protein>
    <submittedName>
        <fullName evidence="1">Uncharacterized protein</fullName>
    </submittedName>
</protein>
<feature type="non-terminal residue" evidence="1">
    <location>
        <position position="120"/>
    </location>
</feature>
<keyword evidence="2" id="KW-1185">Reference proteome</keyword>
<evidence type="ECO:0000313" key="1">
    <source>
        <dbReference type="EMBL" id="CAK0909267.1"/>
    </source>
</evidence>
<comment type="caution">
    <text evidence="1">The sequence shown here is derived from an EMBL/GenBank/DDBJ whole genome shotgun (WGS) entry which is preliminary data.</text>
</comment>
<proteinExistence type="predicted"/>
<name>A0ABN9Y9A6_9DINO</name>
<accession>A0ABN9Y9A6</accession>